<evidence type="ECO:0000256" key="4">
    <source>
        <dbReference type="ARBA" id="ARBA00023160"/>
    </source>
</evidence>
<organism evidence="5 6">
    <name type="scientific">OM182 bacterium</name>
    <dbReference type="NCBI Taxonomy" id="2510334"/>
    <lineage>
        <taxon>Bacteria</taxon>
        <taxon>Pseudomonadati</taxon>
        <taxon>Pseudomonadota</taxon>
        <taxon>Gammaproteobacteria</taxon>
        <taxon>OMG group</taxon>
        <taxon>OM182 clade</taxon>
    </lineage>
</organism>
<keyword evidence="3" id="KW-0443">Lipid metabolism</keyword>
<keyword evidence="2" id="KW-0378">Hydrolase</keyword>
<evidence type="ECO:0000256" key="2">
    <source>
        <dbReference type="ARBA" id="ARBA00022801"/>
    </source>
</evidence>
<evidence type="ECO:0000313" key="6">
    <source>
        <dbReference type="Proteomes" id="UP000316199"/>
    </source>
</evidence>
<keyword evidence="4" id="KW-0275">Fatty acid biosynthesis</keyword>
<comment type="caution">
    <text evidence="5">The sequence shown here is derived from an EMBL/GenBank/DDBJ whole genome shotgun (WGS) entry which is preliminary data.</text>
</comment>
<dbReference type="PIRSF" id="PIRSF011489">
    <property type="entry name" value="DUF479"/>
    <property type="match status" value="1"/>
</dbReference>
<accession>A0A520S5N7</accession>
<evidence type="ECO:0000313" key="5">
    <source>
        <dbReference type="EMBL" id="RZO77780.1"/>
    </source>
</evidence>
<evidence type="ECO:0000256" key="3">
    <source>
        <dbReference type="ARBA" id="ARBA00023098"/>
    </source>
</evidence>
<keyword evidence="1" id="KW-0444">Lipid biosynthesis</keyword>
<dbReference type="InterPro" id="IPR007431">
    <property type="entry name" value="ACP_PD"/>
</dbReference>
<gene>
    <name evidence="5" type="ORF">EVA68_00705</name>
</gene>
<sequence>MHLSITNRKHVNYLAHFKLAGGRPKLLVGNILADHVKGKLVGQFGKEIESGIRLHRVIDAYTDSHPLVQASHARFHPKYRRYGGIITDIVFDHFLALNWSYFDRRSLQVFCRDTMDEVICHTEIQLSPVREQIERMRKKRLMEKYVDAAFIRRSLTYLSKKLKRENPLTSGYSQFEIFKLELERDFLLFFPELQDFADSWIQEHYHPN</sequence>
<dbReference type="PANTHER" id="PTHR38764:SF1">
    <property type="entry name" value="ACYL CARRIER PROTEIN PHOSPHODIESTERASE"/>
    <property type="match status" value="1"/>
</dbReference>
<dbReference type="EMBL" id="SHAG01000001">
    <property type="protein sequence ID" value="RZO77780.1"/>
    <property type="molecule type" value="Genomic_DNA"/>
</dbReference>
<dbReference type="AlphaFoldDB" id="A0A520S5N7"/>
<dbReference type="PANTHER" id="PTHR38764">
    <property type="entry name" value="ACYL CARRIER PROTEIN PHOSPHODIESTERASE"/>
    <property type="match status" value="1"/>
</dbReference>
<name>A0A520S5N7_9GAMM</name>
<proteinExistence type="predicted"/>
<dbReference type="Pfam" id="PF04336">
    <property type="entry name" value="ACP_PD"/>
    <property type="match status" value="1"/>
</dbReference>
<dbReference type="Proteomes" id="UP000316199">
    <property type="component" value="Unassembled WGS sequence"/>
</dbReference>
<dbReference type="GO" id="GO:0006633">
    <property type="term" value="P:fatty acid biosynthetic process"/>
    <property type="evidence" value="ECO:0007669"/>
    <property type="project" value="UniProtKB-KW"/>
</dbReference>
<evidence type="ECO:0000256" key="1">
    <source>
        <dbReference type="ARBA" id="ARBA00022516"/>
    </source>
</evidence>
<reference evidence="5 6" key="1">
    <citation type="submission" date="2019-02" db="EMBL/GenBank/DDBJ databases">
        <title>Prokaryotic population dynamics and viral predation in marine succession experiment using metagenomics: the confinement effect.</title>
        <authorList>
            <person name="Haro-Moreno J.M."/>
            <person name="Rodriguez-Valera F."/>
            <person name="Lopez-Perez M."/>
        </authorList>
    </citation>
    <scope>NUCLEOTIDE SEQUENCE [LARGE SCALE GENOMIC DNA]</scope>
    <source>
        <strain evidence="5">MED-G157</strain>
    </source>
</reference>
<protein>
    <submittedName>
        <fullName evidence="5">DUF479 domain-containing protein</fullName>
    </submittedName>
</protein>
<dbReference type="GO" id="GO:0008770">
    <property type="term" value="F:[acyl-carrier-protein] phosphodiesterase activity"/>
    <property type="evidence" value="ECO:0007669"/>
    <property type="project" value="InterPro"/>
</dbReference>
<keyword evidence="4" id="KW-0276">Fatty acid metabolism</keyword>